<dbReference type="RefSeq" id="WP_242289024.1">
    <property type="nucleotide sequence ID" value="NZ_JAKKSL010000007.1"/>
</dbReference>
<gene>
    <name evidence="2" type="ORF">L3081_24355</name>
</gene>
<protein>
    <submittedName>
        <fullName evidence="2">AAA family ATPase</fullName>
    </submittedName>
</protein>
<evidence type="ECO:0000259" key="1">
    <source>
        <dbReference type="SMART" id="SM00382"/>
    </source>
</evidence>
<dbReference type="InterPro" id="IPR011704">
    <property type="entry name" value="ATPase_dyneun-rel_AAA"/>
</dbReference>
<organism evidence="2 3">
    <name type="scientific">Colwellia maritima</name>
    <dbReference type="NCBI Taxonomy" id="2912588"/>
    <lineage>
        <taxon>Bacteria</taxon>
        <taxon>Pseudomonadati</taxon>
        <taxon>Pseudomonadota</taxon>
        <taxon>Gammaproteobacteria</taxon>
        <taxon>Alteromonadales</taxon>
        <taxon>Colwelliaceae</taxon>
        <taxon>Colwellia</taxon>
    </lineage>
</organism>
<evidence type="ECO:0000313" key="2">
    <source>
        <dbReference type="EMBL" id="MCI2285962.1"/>
    </source>
</evidence>
<sequence length="348" mass="38539">MNAINNIQTTTTINSIDFNELERVDASLLFPSVYSPGESQVIRRKNRHEDCIAGNGNYVPQEMVLRRCLAWWHGRQSQPLGLHGETGTGKTEMLLFIADMLNEPVYIIKTHQGLMPDDLEGSKELTQSPGGIVTTDKLGLAAKGYMCGGLIIFDEVDKGNDALHCSIHGLVEGKPWPIEQFGIVLQKHSLCRVAATANTMGEGGHDRYHTSNRMDAALRSRFGWLNVGYPDAVTELDILTGMFPKLPKPMLKTKINLANRIRDAVLGTDRKGIDDPLGAVFSTRTLVNWCESVMCFGLSCPWSESLAFAFDGSVDPESRDSVDDIIQRVLGDLINKDLRDVLTEYSKK</sequence>
<dbReference type="InterPro" id="IPR003593">
    <property type="entry name" value="AAA+_ATPase"/>
</dbReference>
<reference evidence="2" key="1">
    <citation type="submission" date="2022-01" db="EMBL/GenBank/DDBJ databases">
        <title>Colwellia maritima, isolated from seawater.</title>
        <authorList>
            <person name="Kristyanto S."/>
            <person name="Jung J."/>
            <person name="Jeon C.O."/>
        </authorList>
    </citation>
    <scope>NUCLEOTIDE SEQUENCE</scope>
    <source>
        <strain evidence="2">MSW7</strain>
    </source>
</reference>
<comment type="caution">
    <text evidence="2">The sequence shown here is derived from an EMBL/GenBank/DDBJ whole genome shotgun (WGS) entry which is preliminary data.</text>
</comment>
<dbReference type="Pfam" id="PF07728">
    <property type="entry name" value="AAA_5"/>
    <property type="match status" value="1"/>
</dbReference>
<dbReference type="EMBL" id="JAKKSL010000007">
    <property type="protein sequence ID" value="MCI2285962.1"/>
    <property type="molecule type" value="Genomic_DNA"/>
</dbReference>
<proteinExistence type="predicted"/>
<accession>A0ABS9XA97</accession>
<dbReference type="Proteomes" id="UP001139646">
    <property type="component" value="Unassembled WGS sequence"/>
</dbReference>
<keyword evidence="3" id="KW-1185">Reference proteome</keyword>
<feature type="domain" description="AAA+ ATPase" evidence="1">
    <location>
        <begin position="76"/>
        <end position="228"/>
    </location>
</feature>
<evidence type="ECO:0000313" key="3">
    <source>
        <dbReference type="Proteomes" id="UP001139646"/>
    </source>
</evidence>
<dbReference type="SMART" id="SM00382">
    <property type="entry name" value="AAA"/>
    <property type="match status" value="1"/>
</dbReference>
<name>A0ABS9XA97_9GAMM</name>